<feature type="transmembrane region" description="Helical" evidence="10">
    <location>
        <begin position="1006"/>
        <end position="1022"/>
    </location>
</feature>
<evidence type="ECO:0000256" key="8">
    <source>
        <dbReference type="ARBA" id="ARBA00022989"/>
    </source>
</evidence>
<dbReference type="SUPFAM" id="SSF52540">
    <property type="entry name" value="P-loop containing nucleoside triphosphate hydrolases"/>
    <property type="match status" value="1"/>
</dbReference>
<feature type="transmembrane region" description="Helical" evidence="10">
    <location>
        <begin position="1034"/>
        <end position="1057"/>
    </location>
</feature>
<organism evidence="12">
    <name type="scientific">Daucus carota subsp. sativus</name>
    <name type="common">Carrot</name>
    <dbReference type="NCBI Taxonomy" id="79200"/>
    <lineage>
        <taxon>Eukaryota</taxon>
        <taxon>Viridiplantae</taxon>
        <taxon>Streptophyta</taxon>
        <taxon>Embryophyta</taxon>
        <taxon>Tracheophyta</taxon>
        <taxon>Spermatophyta</taxon>
        <taxon>Magnoliopsida</taxon>
        <taxon>eudicotyledons</taxon>
        <taxon>Gunneridae</taxon>
        <taxon>Pentapetalae</taxon>
        <taxon>asterids</taxon>
        <taxon>campanulids</taxon>
        <taxon>Apiales</taxon>
        <taxon>Apiaceae</taxon>
        <taxon>Apioideae</taxon>
        <taxon>Scandiceae</taxon>
        <taxon>Daucinae</taxon>
        <taxon>Daucus</taxon>
        <taxon>Daucus sect. Daucus</taxon>
    </lineage>
</organism>
<feature type="transmembrane region" description="Helical" evidence="10">
    <location>
        <begin position="519"/>
        <end position="545"/>
    </location>
</feature>
<dbReference type="PANTHER" id="PTHR19241">
    <property type="entry name" value="ATP-BINDING CASSETTE TRANSPORTER"/>
    <property type="match status" value="1"/>
</dbReference>
<keyword evidence="6" id="KW-0547">Nucleotide-binding</keyword>
<dbReference type="InterPro" id="IPR013581">
    <property type="entry name" value="PDR_assoc"/>
</dbReference>
<name>A0A166B526_DAUCS</name>
<keyword evidence="7" id="KW-0067">ATP-binding</keyword>
<keyword evidence="3" id="KW-0813">Transport</keyword>
<keyword evidence="9 10" id="KW-0472">Membrane</keyword>
<dbReference type="CDD" id="cd03232">
    <property type="entry name" value="ABCG_PDR_domain2"/>
    <property type="match status" value="1"/>
</dbReference>
<dbReference type="GO" id="GO:0005886">
    <property type="term" value="C:plasma membrane"/>
    <property type="evidence" value="ECO:0007669"/>
    <property type="project" value="UniProtKB-ARBA"/>
</dbReference>
<accession>A0A166B526</accession>
<dbReference type="Pfam" id="PF08370">
    <property type="entry name" value="PDR_assoc"/>
    <property type="match status" value="1"/>
</dbReference>
<comment type="subcellular location">
    <subcellularLocation>
        <location evidence="1">Membrane</location>
        <topology evidence="1">Multi-pass membrane protein</topology>
    </subcellularLocation>
</comment>
<feature type="transmembrane region" description="Helical" evidence="10">
    <location>
        <begin position="369"/>
        <end position="399"/>
    </location>
</feature>
<sequence length="1147" mass="129372">MSHLVAGGDIVTLETELSELGTSSSPTSVEQNTYDEHAEKWAELNRLPSFERLRSSLVDDHDDTKGKRIVDVSAISASERHIFIEKLIKHIENDNLRLLQKLRKRINKVGLKFPTVDVRYNNLRVEAECRVVRGKPLPTIWNSLQSLIFNIAELGGLKSRKAKICILHEVSGIIKPGSKLVTAFQYITYQLLRLLFVPELMTEVSRREKEAGVIPDPDIDTFMKAISIEGKSASLQTDYILKVISKKDQAQYWHRTGQTHRYVSVDRLSQMFKESTLGKTLDDEISKDFLESENHDKSISHSLLIIASITMTAFLRTRMEVDAGHANEYLGSLFYSLIILLVDGFPELSMTVARLPVFYKQRELCFYPAWAYAIPAAILKIPLSILESLIWVSLTYYAIGYSPEPERFFRQLILFFAVHLMSISMFRFLASVCRTTAAATLAGSMAVPLGLLFGGFIIPRPSMPSLLKLGFWVSPVTYGQIGLAVNEFHGPRWQKMLSTNTTIGHQTLVDRGMDFSEHFYWISLGSLFGFTLIFNVGFILALSYLKAPGSRAIISREKLSEIQGSEEIMNAECINRRSNANGRMVLPFEPVSFVFQDVQYYVETPLEMIEHGTSQKKLQLLCNITGAFRPGVLTALMGVSGAGKTTLLDVLAGRKTSGTITGEMKIGGYPKVQETFARISGYCEQSDIHSPQVTVEESVIFSAWLRLHPQIDSKTKYDFVKDVLETVELDGIKDSLVGMPGVSGLSTEQRKRLTIVVELVSNPSIIFMDEPTTGLDARAAAIVMRAVKNVADTGRTIVCTIHQPSIDIFEAFDEVGFNFPLLILLKSGGRVIYSGPLGLHSSKITDYFESISGVPKIKNNYNPATWMLEVTSTSAEAELGLDFAQIYEGSALHEKFHHDLEPTQAHVGIRECNSLLQDNQQNVFSMFGLMFTACTFIGINNASTVLPYISTERNVLYRERFAGMYAPWAYALAQVTIEVPYLFTQSVAYVIITYPMIGYSWTAYKVFWYFYSMFCTLLYYNYMGMMVVSITPTYPVAAILQSSIYTMFSLFSGFIIPQPRIPKWWLWFYYLIPTSWTLNAMLSSQYGDVDEEIMVFGEKKTVAAFLKDYFGFHHDRLPMVGVVLMLYPIIFASIFTYCIGKLNFQRR</sequence>
<feature type="transmembrane region" description="Helical" evidence="10">
    <location>
        <begin position="411"/>
        <end position="430"/>
    </location>
</feature>
<dbReference type="InterPro" id="IPR013525">
    <property type="entry name" value="ABC2_TM"/>
</dbReference>
<feature type="transmembrane region" description="Helical" evidence="10">
    <location>
        <begin position="923"/>
        <end position="949"/>
    </location>
</feature>
<feature type="transmembrane region" description="Helical" evidence="10">
    <location>
        <begin position="1064"/>
        <end position="1082"/>
    </location>
</feature>
<dbReference type="Pfam" id="PF00005">
    <property type="entry name" value="ABC_tran"/>
    <property type="match status" value="1"/>
</dbReference>
<dbReference type="AlphaFoldDB" id="A0A166B526"/>
<evidence type="ECO:0000256" key="10">
    <source>
        <dbReference type="SAM" id="Phobius"/>
    </source>
</evidence>
<dbReference type="SMART" id="SM00382">
    <property type="entry name" value="AAA"/>
    <property type="match status" value="1"/>
</dbReference>
<evidence type="ECO:0000256" key="9">
    <source>
        <dbReference type="ARBA" id="ARBA00023136"/>
    </source>
</evidence>
<evidence type="ECO:0000256" key="1">
    <source>
        <dbReference type="ARBA" id="ARBA00004141"/>
    </source>
</evidence>
<protein>
    <recommendedName>
        <fullName evidence="11">ABC transporter domain-containing protein</fullName>
    </recommendedName>
</protein>
<dbReference type="OMA" id="EMNGIYM"/>
<evidence type="ECO:0000256" key="2">
    <source>
        <dbReference type="ARBA" id="ARBA00006012"/>
    </source>
</evidence>
<dbReference type="Pfam" id="PF01061">
    <property type="entry name" value="ABC2_membrane"/>
    <property type="match status" value="2"/>
</dbReference>
<keyword evidence="4 10" id="KW-0812">Transmembrane</keyword>
<dbReference type="InterPro" id="IPR027417">
    <property type="entry name" value="P-loop_NTPase"/>
</dbReference>
<dbReference type="Gramene" id="KZN02369">
    <property type="protein sequence ID" value="KZN02369"/>
    <property type="gene ID" value="DCAR_011123"/>
</dbReference>
<dbReference type="Gene3D" id="3.40.50.300">
    <property type="entry name" value="P-loop containing nucleotide triphosphate hydrolases"/>
    <property type="match status" value="1"/>
</dbReference>
<dbReference type="PROSITE" id="PS50893">
    <property type="entry name" value="ABC_TRANSPORTER_2"/>
    <property type="match status" value="1"/>
</dbReference>
<evidence type="ECO:0000313" key="12">
    <source>
        <dbReference type="EMBL" id="KZN02369.1"/>
    </source>
</evidence>
<feature type="transmembrane region" description="Helical" evidence="10">
    <location>
        <begin position="969"/>
        <end position="994"/>
    </location>
</feature>
<dbReference type="InterPro" id="IPR003593">
    <property type="entry name" value="AAA+_ATPase"/>
</dbReference>
<feature type="transmembrane region" description="Helical" evidence="10">
    <location>
        <begin position="1117"/>
        <end position="1139"/>
    </location>
</feature>
<feature type="transmembrane region" description="Helical" evidence="10">
    <location>
        <begin position="329"/>
        <end position="349"/>
    </location>
</feature>
<dbReference type="FunFam" id="3.40.50.300:FF:000157">
    <property type="entry name" value="ABC transporter G family member 34"/>
    <property type="match status" value="1"/>
</dbReference>
<keyword evidence="8 10" id="KW-1133">Transmembrane helix</keyword>
<evidence type="ECO:0000256" key="7">
    <source>
        <dbReference type="ARBA" id="ARBA00022840"/>
    </source>
</evidence>
<feature type="transmembrane region" description="Helical" evidence="10">
    <location>
        <begin position="436"/>
        <end position="458"/>
    </location>
</feature>
<proteinExistence type="inferred from homology"/>
<dbReference type="InterPro" id="IPR034003">
    <property type="entry name" value="ABCG_PDR_2"/>
</dbReference>
<dbReference type="GO" id="GO:0005524">
    <property type="term" value="F:ATP binding"/>
    <property type="evidence" value="ECO:0007669"/>
    <property type="project" value="UniProtKB-KW"/>
</dbReference>
<reference evidence="12" key="1">
    <citation type="journal article" date="2016" name="Nat. Genet.">
        <title>A high-quality carrot genome assembly provides new insights into carotenoid accumulation and asterid genome evolution.</title>
        <authorList>
            <person name="Iorizzo M."/>
            <person name="Ellison S."/>
            <person name="Senalik D."/>
            <person name="Zeng P."/>
            <person name="Satapoomin P."/>
            <person name="Huang J."/>
            <person name="Bowman M."/>
            <person name="Iovene M."/>
            <person name="Sanseverino W."/>
            <person name="Cavagnaro P."/>
            <person name="Yildiz M."/>
            <person name="Macko-Podgorni A."/>
            <person name="Moranska E."/>
            <person name="Grzebelus E."/>
            <person name="Grzebelus D."/>
            <person name="Ashrafi H."/>
            <person name="Zheng Z."/>
            <person name="Cheng S."/>
            <person name="Spooner D."/>
            <person name="Van Deynze A."/>
            <person name="Simon P."/>
        </authorList>
    </citation>
    <scope>NUCLEOTIDE SEQUENCE [LARGE SCALE GENOMIC DNA]</scope>
    <source>
        <tissue evidence="12">Leaf</tissue>
    </source>
</reference>
<dbReference type="GO" id="GO:0140359">
    <property type="term" value="F:ABC-type transporter activity"/>
    <property type="evidence" value="ECO:0007669"/>
    <property type="project" value="InterPro"/>
</dbReference>
<dbReference type="EMBL" id="LNRQ01000003">
    <property type="protein sequence ID" value="KZN02369.1"/>
    <property type="molecule type" value="Genomic_DNA"/>
</dbReference>
<keyword evidence="5" id="KW-0677">Repeat</keyword>
<dbReference type="GO" id="GO:0016887">
    <property type="term" value="F:ATP hydrolysis activity"/>
    <property type="evidence" value="ECO:0007669"/>
    <property type="project" value="InterPro"/>
</dbReference>
<feature type="domain" description="ABC transporter" evidence="11">
    <location>
        <begin position="593"/>
        <end position="853"/>
    </location>
</feature>
<comment type="caution">
    <text evidence="12">The sequence shown here is derived from an EMBL/GenBank/DDBJ whole genome shotgun (WGS) entry which is preliminary data.</text>
</comment>
<evidence type="ECO:0000256" key="6">
    <source>
        <dbReference type="ARBA" id="ARBA00022741"/>
    </source>
</evidence>
<evidence type="ECO:0000256" key="4">
    <source>
        <dbReference type="ARBA" id="ARBA00022692"/>
    </source>
</evidence>
<evidence type="ECO:0000256" key="5">
    <source>
        <dbReference type="ARBA" id="ARBA00022737"/>
    </source>
</evidence>
<gene>
    <name evidence="12" type="ORF">DCAR_011123</name>
</gene>
<evidence type="ECO:0000256" key="3">
    <source>
        <dbReference type="ARBA" id="ARBA00022448"/>
    </source>
</evidence>
<evidence type="ECO:0000259" key="11">
    <source>
        <dbReference type="PROSITE" id="PS50893"/>
    </source>
</evidence>
<comment type="similarity">
    <text evidence="2">Belongs to the ABC transporter superfamily. ABCG family. PDR (TC 3.A.1.205) subfamily.</text>
</comment>
<dbReference type="InterPro" id="IPR003439">
    <property type="entry name" value="ABC_transporter-like_ATP-bd"/>
</dbReference>